<name>A0A9P3HIY2_9FUNG</name>
<keyword evidence="2" id="KW-1185">Reference proteome</keyword>
<dbReference type="EMBL" id="BQFW01000013">
    <property type="protein sequence ID" value="GJJ77564.1"/>
    <property type="molecule type" value="Genomic_DNA"/>
</dbReference>
<dbReference type="Proteomes" id="UP000827284">
    <property type="component" value="Unassembled WGS sequence"/>
</dbReference>
<proteinExistence type="predicted"/>
<dbReference type="AlphaFoldDB" id="A0A9P3HIY2"/>
<sequence>MHKVTAARMYNPRGYSQFRRILEISDRRLEQCSSDLHYMKGRVGGFICSNGELNRVGSSWIELETQWKASWLLF</sequence>
<evidence type="ECO:0000313" key="1">
    <source>
        <dbReference type="EMBL" id="GJJ77564.1"/>
    </source>
</evidence>
<comment type="caution">
    <text evidence="1">The sequence shown here is derived from an EMBL/GenBank/DDBJ whole genome shotgun (WGS) entry which is preliminary data.</text>
</comment>
<reference evidence="1" key="1">
    <citation type="submission" date="2021-11" db="EMBL/GenBank/DDBJ databases">
        <authorList>
            <person name="Herlambang A."/>
            <person name="Guo Y."/>
            <person name="Takashima Y."/>
            <person name="Nishizawa T."/>
        </authorList>
    </citation>
    <scope>NUCLEOTIDE SEQUENCE</scope>
    <source>
        <strain evidence="1">E1425</strain>
    </source>
</reference>
<gene>
    <name evidence="1" type="ORF">EMPS_09923</name>
</gene>
<reference evidence="1" key="2">
    <citation type="journal article" date="2022" name="Microbiol. Resour. Announc.">
        <title>Whole-Genome Sequence of Entomortierella parvispora E1425, a Mucoromycotan Fungus Associated with Burkholderiaceae-Related Endosymbiotic Bacteria.</title>
        <authorList>
            <person name="Herlambang A."/>
            <person name="Guo Y."/>
            <person name="Takashima Y."/>
            <person name="Narisawa K."/>
            <person name="Ohta H."/>
            <person name="Nishizawa T."/>
        </authorList>
    </citation>
    <scope>NUCLEOTIDE SEQUENCE</scope>
    <source>
        <strain evidence="1">E1425</strain>
    </source>
</reference>
<protein>
    <submittedName>
        <fullName evidence="1">Uncharacterized protein</fullName>
    </submittedName>
</protein>
<organism evidence="1 2">
    <name type="scientific">Entomortierella parvispora</name>
    <dbReference type="NCBI Taxonomy" id="205924"/>
    <lineage>
        <taxon>Eukaryota</taxon>
        <taxon>Fungi</taxon>
        <taxon>Fungi incertae sedis</taxon>
        <taxon>Mucoromycota</taxon>
        <taxon>Mortierellomycotina</taxon>
        <taxon>Mortierellomycetes</taxon>
        <taxon>Mortierellales</taxon>
        <taxon>Mortierellaceae</taxon>
        <taxon>Entomortierella</taxon>
    </lineage>
</organism>
<accession>A0A9P3HIY2</accession>
<evidence type="ECO:0000313" key="2">
    <source>
        <dbReference type="Proteomes" id="UP000827284"/>
    </source>
</evidence>